<sequence length="430" mass="48278">MPERTNKSWFSVSPGTTPASRHRSAHEPVDRKNTCQIIGYVRHTSFHQNRHCPVGWRGARMKRACPFRSGLPYFQSPSIEIPVFDDQAMDPKIEQAIELNAEHLRRILPLMHQHKIPATPENYAVWYHYVLGDEKALSARIDQAIAGQIPFSGQLNEELFALLNSPDQHLAMARIGEQLQALLRETSGAISATGERARSYDDTLQRLHSDLDDSPRQAASGMELLQAVLHETSQMRSSLQRMQQDFDTKSQEMDQLKVELEQVRHRATTDPLTGLANRTAFAERLETLIADAARNATPLHLLMFDIDHFKRVNDTHGHVIGDKVIRFVAKTLKEHACDNCLAARYGGEEFTLLYPASSLEEATALAEGIRHTIREARLVRTGSRESIGQVTISGGVAGYRPDQDPTDLIQQADEALYAAKHGGRDRIMVD</sequence>
<evidence type="ECO:0000256" key="2">
    <source>
        <dbReference type="ARBA" id="ARBA00012528"/>
    </source>
</evidence>
<proteinExistence type="predicted"/>
<dbReference type="InterPro" id="IPR050469">
    <property type="entry name" value="Diguanylate_Cyclase"/>
</dbReference>
<evidence type="ECO:0000256" key="4">
    <source>
        <dbReference type="SAM" id="Coils"/>
    </source>
</evidence>
<dbReference type="GO" id="GO:0005886">
    <property type="term" value="C:plasma membrane"/>
    <property type="evidence" value="ECO:0007669"/>
    <property type="project" value="TreeGrafter"/>
</dbReference>
<dbReference type="EMBL" id="PQCO01000184">
    <property type="protein sequence ID" value="PUE02260.1"/>
    <property type="molecule type" value="Genomic_DNA"/>
</dbReference>
<evidence type="ECO:0000313" key="8">
    <source>
        <dbReference type="Proteomes" id="UP000250928"/>
    </source>
</evidence>
<dbReference type="GO" id="GO:0052621">
    <property type="term" value="F:diguanylate cyclase activity"/>
    <property type="evidence" value="ECO:0007669"/>
    <property type="project" value="UniProtKB-EC"/>
</dbReference>
<evidence type="ECO:0000256" key="5">
    <source>
        <dbReference type="SAM" id="MobiDB-lite"/>
    </source>
</evidence>
<feature type="region of interest" description="Disordered" evidence="5">
    <location>
        <begin position="1"/>
        <end position="29"/>
    </location>
</feature>
<dbReference type="Proteomes" id="UP000250928">
    <property type="component" value="Unassembled WGS sequence"/>
</dbReference>
<dbReference type="GO" id="GO:1902201">
    <property type="term" value="P:negative regulation of bacterial-type flagellum-dependent cell motility"/>
    <property type="evidence" value="ECO:0007669"/>
    <property type="project" value="TreeGrafter"/>
</dbReference>
<comment type="catalytic activity">
    <reaction evidence="3">
        <text>2 GTP = 3',3'-c-di-GMP + 2 diphosphate</text>
        <dbReference type="Rhea" id="RHEA:24898"/>
        <dbReference type="ChEBI" id="CHEBI:33019"/>
        <dbReference type="ChEBI" id="CHEBI:37565"/>
        <dbReference type="ChEBI" id="CHEBI:58805"/>
        <dbReference type="EC" id="2.7.7.65"/>
    </reaction>
</comment>
<dbReference type="PANTHER" id="PTHR45138">
    <property type="entry name" value="REGULATORY COMPONENTS OF SENSORY TRANSDUCTION SYSTEM"/>
    <property type="match status" value="1"/>
</dbReference>
<dbReference type="CDD" id="cd01949">
    <property type="entry name" value="GGDEF"/>
    <property type="match status" value="1"/>
</dbReference>
<protein>
    <recommendedName>
        <fullName evidence="2">diguanylate cyclase</fullName>
        <ecNumber evidence="2">2.7.7.65</ecNumber>
    </recommendedName>
</protein>
<dbReference type="AlphaFoldDB" id="A0A6N4DQI6"/>
<dbReference type="SMART" id="SM00267">
    <property type="entry name" value="GGDEF"/>
    <property type="match status" value="1"/>
</dbReference>
<dbReference type="FunFam" id="3.30.70.270:FF:000001">
    <property type="entry name" value="Diguanylate cyclase domain protein"/>
    <property type="match status" value="1"/>
</dbReference>
<dbReference type="PANTHER" id="PTHR45138:SF9">
    <property type="entry name" value="DIGUANYLATE CYCLASE DGCM-RELATED"/>
    <property type="match status" value="1"/>
</dbReference>
<dbReference type="EC" id="2.7.7.65" evidence="2"/>
<dbReference type="InterPro" id="IPR000160">
    <property type="entry name" value="GGDEF_dom"/>
</dbReference>
<evidence type="ECO:0000256" key="3">
    <source>
        <dbReference type="ARBA" id="ARBA00034247"/>
    </source>
</evidence>
<dbReference type="InterPro" id="IPR029787">
    <property type="entry name" value="Nucleotide_cyclase"/>
</dbReference>
<dbReference type="Pfam" id="PF00990">
    <property type="entry name" value="GGDEF"/>
    <property type="match status" value="1"/>
</dbReference>
<reference evidence="7 8" key="1">
    <citation type="submission" date="2018-01" db="EMBL/GenBank/DDBJ databases">
        <title>Novel co-symbiosis in the lucinid bivalve Phacoides pectinatus.</title>
        <authorList>
            <person name="Lim S.J."/>
            <person name="Davis B.G."/>
            <person name="Gill D.E."/>
            <person name="Engel A.S."/>
            <person name="Anderson L.C."/>
            <person name="Campbell B.J."/>
        </authorList>
    </citation>
    <scope>NUCLEOTIDE SEQUENCE [LARGE SCALE GENOMIC DNA]</scope>
    <source>
        <strain evidence="7">N3_P5</strain>
    </source>
</reference>
<feature type="domain" description="GGDEF" evidence="6">
    <location>
        <begin position="297"/>
        <end position="430"/>
    </location>
</feature>
<organism evidence="7 8">
    <name type="scientific">Candidatus Sedimenticola endophacoides</name>
    <dbReference type="NCBI Taxonomy" id="2548426"/>
    <lineage>
        <taxon>Bacteria</taxon>
        <taxon>Pseudomonadati</taxon>
        <taxon>Pseudomonadota</taxon>
        <taxon>Gammaproteobacteria</taxon>
        <taxon>Chromatiales</taxon>
        <taxon>Sedimenticolaceae</taxon>
        <taxon>Sedimenticola</taxon>
    </lineage>
</organism>
<feature type="coiled-coil region" evidence="4">
    <location>
        <begin position="239"/>
        <end position="266"/>
    </location>
</feature>
<dbReference type="InterPro" id="IPR043128">
    <property type="entry name" value="Rev_trsase/Diguanyl_cyclase"/>
</dbReference>
<name>A0A6N4DQI6_9GAMM</name>
<dbReference type="SUPFAM" id="SSF55073">
    <property type="entry name" value="Nucleotide cyclase"/>
    <property type="match status" value="1"/>
</dbReference>
<dbReference type="GO" id="GO:0043709">
    <property type="term" value="P:cell adhesion involved in single-species biofilm formation"/>
    <property type="evidence" value="ECO:0007669"/>
    <property type="project" value="TreeGrafter"/>
</dbReference>
<dbReference type="NCBIfam" id="TIGR00254">
    <property type="entry name" value="GGDEF"/>
    <property type="match status" value="1"/>
</dbReference>
<evidence type="ECO:0000259" key="6">
    <source>
        <dbReference type="PROSITE" id="PS50887"/>
    </source>
</evidence>
<dbReference type="Gene3D" id="3.30.70.270">
    <property type="match status" value="1"/>
</dbReference>
<gene>
    <name evidence="7" type="ORF">C3L24_06400</name>
</gene>
<accession>A0A6N4DQI6</accession>
<comment type="caution">
    <text evidence="7">The sequence shown here is derived from an EMBL/GenBank/DDBJ whole genome shotgun (WGS) entry which is preliminary data.</text>
</comment>
<evidence type="ECO:0000313" key="7">
    <source>
        <dbReference type="EMBL" id="PUE02260.1"/>
    </source>
</evidence>
<evidence type="ECO:0000256" key="1">
    <source>
        <dbReference type="ARBA" id="ARBA00001946"/>
    </source>
</evidence>
<dbReference type="PROSITE" id="PS50887">
    <property type="entry name" value="GGDEF"/>
    <property type="match status" value="1"/>
</dbReference>
<keyword evidence="4" id="KW-0175">Coiled coil</keyword>
<feature type="compositionally biased region" description="Polar residues" evidence="5">
    <location>
        <begin position="7"/>
        <end position="19"/>
    </location>
</feature>
<comment type="cofactor">
    <cofactor evidence="1">
        <name>Mg(2+)</name>
        <dbReference type="ChEBI" id="CHEBI:18420"/>
    </cofactor>
</comment>